<dbReference type="RefSeq" id="WP_290401197.1">
    <property type="nucleotide sequence ID" value="NZ_JAUHLN010000004.1"/>
</dbReference>
<evidence type="ECO:0000256" key="1">
    <source>
        <dbReference type="SAM" id="Phobius"/>
    </source>
</evidence>
<dbReference type="Proteomes" id="UP001168694">
    <property type="component" value="Unassembled WGS sequence"/>
</dbReference>
<keyword evidence="3" id="KW-1185">Reference proteome</keyword>
<sequence length="162" mass="18464">MNIFLHELKVNRKSMLIWAFALAAVTVLFFSIYPSVEKDGDQFIKVLQNYPEGVLKALGVQISTITSLLGFYSYFFLYVMLCGAIQAMNLGTGILSKEVSGKTAEFILTKPVTRASRMSFLSLFHTVWHLQQRHLILMKKLSFSCLRQISLFNSCLHRLVFS</sequence>
<accession>A0ABT8EB48</accession>
<proteinExistence type="predicted"/>
<organism evidence="2 3">
    <name type="scientific">Fictibacillus terranigra</name>
    <dbReference type="NCBI Taxonomy" id="3058424"/>
    <lineage>
        <taxon>Bacteria</taxon>
        <taxon>Bacillati</taxon>
        <taxon>Bacillota</taxon>
        <taxon>Bacilli</taxon>
        <taxon>Bacillales</taxon>
        <taxon>Fictibacillaceae</taxon>
        <taxon>Fictibacillus</taxon>
    </lineage>
</organism>
<feature type="transmembrane region" description="Helical" evidence="1">
    <location>
        <begin position="15"/>
        <end position="33"/>
    </location>
</feature>
<feature type="transmembrane region" description="Helical" evidence="1">
    <location>
        <begin position="53"/>
        <end position="81"/>
    </location>
</feature>
<dbReference type="Pfam" id="PF12679">
    <property type="entry name" value="ABC2_membrane_2"/>
    <property type="match status" value="1"/>
</dbReference>
<keyword evidence="1" id="KW-1133">Transmembrane helix</keyword>
<name>A0ABT8EB48_9BACL</name>
<comment type="caution">
    <text evidence="2">The sequence shown here is derived from an EMBL/GenBank/DDBJ whole genome shotgun (WGS) entry which is preliminary data.</text>
</comment>
<dbReference type="EMBL" id="JAUHLN010000004">
    <property type="protein sequence ID" value="MDN4075082.1"/>
    <property type="molecule type" value="Genomic_DNA"/>
</dbReference>
<keyword evidence="1" id="KW-0812">Transmembrane</keyword>
<keyword evidence="1" id="KW-0472">Membrane</keyword>
<evidence type="ECO:0000313" key="2">
    <source>
        <dbReference type="EMBL" id="MDN4075082.1"/>
    </source>
</evidence>
<gene>
    <name evidence="2" type="ORF">QYF49_19105</name>
</gene>
<evidence type="ECO:0000313" key="3">
    <source>
        <dbReference type="Proteomes" id="UP001168694"/>
    </source>
</evidence>
<reference evidence="2" key="1">
    <citation type="submission" date="2023-06" db="EMBL/GenBank/DDBJ databases">
        <title>Draft Genome Sequences of Representative Paenibacillus Polymyxa, Bacillus cereus, Fictibacillus sp., and Brevibacillus agri Strains Isolated from Amazonian Dark Earth.</title>
        <authorList>
            <person name="Pellegrinetti T.A."/>
            <person name="Cunha I.C.M."/>
            <person name="Chaves M.G."/>
            <person name="Freitas A.S."/>
            <person name="Silva A.V.R."/>
            <person name="Tsai S.M."/>
            <person name="Mendes L.W."/>
        </authorList>
    </citation>
    <scope>NUCLEOTIDE SEQUENCE</scope>
    <source>
        <strain evidence="2">CENA-BCM004</strain>
    </source>
</reference>
<protein>
    <submittedName>
        <fullName evidence="2">Uncharacterized protein</fullName>
    </submittedName>
</protein>